<gene>
    <name evidence="2" type="ORF">Tco_1017492</name>
</gene>
<protein>
    <submittedName>
        <fullName evidence="2">Uncharacterized protein</fullName>
    </submittedName>
</protein>
<reference evidence="2" key="2">
    <citation type="submission" date="2022-01" db="EMBL/GenBank/DDBJ databases">
        <authorList>
            <person name="Yamashiro T."/>
            <person name="Shiraishi A."/>
            <person name="Satake H."/>
            <person name="Nakayama K."/>
        </authorList>
    </citation>
    <scope>NUCLEOTIDE SEQUENCE</scope>
</reference>
<evidence type="ECO:0000256" key="1">
    <source>
        <dbReference type="SAM" id="MobiDB-lite"/>
    </source>
</evidence>
<sequence length="143" mass="16053">MLVEEGSCLVYDTNNGEKEDGDEDEVVYADHGEALVCSVIIDGGGCENMVATSMVKKLGLDVEDHPAPYQLTWLKKGNVVKERIFKKKAKNDQTKHGMEKAKSIRSQRQSKSKVNQVKKIQLKGLKLPSLKMCYKKIRAKIEN</sequence>
<reference evidence="2" key="1">
    <citation type="journal article" date="2022" name="Int. J. Mol. Sci.">
        <title>Draft Genome of Tanacetum Coccineum: Genomic Comparison of Closely Related Tanacetum-Family Plants.</title>
        <authorList>
            <person name="Yamashiro T."/>
            <person name="Shiraishi A."/>
            <person name="Nakayama K."/>
            <person name="Satake H."/>
        </authorList>
    </citation>
    <scope>NUCLEOTIDE SEQUENCE</scope>
</reference>
<dbReference type="PANTHER" id="PTHR35046">
    <property type="entry name" value="ZINC KNUCKLE (CCHC-TYPE) FAMILY PROTEIN"/>
    <property type="match status" value="1"/>
</dbReference>
<proteinExistence type="predicted"/>
<organism evidence="2 3">
    <name type="scientific">Tanacetum coccineum</name>
    <dbReference type="NCBI Taxonomy" id="301880"/>
    <lineage>
        <taxon>Eukaryota</taxon>
        <taxon>Viridiplantae</taxon>
        <taxon>Streptophyta</taxon>
        <taxon>Embryophyta</taxon>
        <taxon>Tracheophyta</taxon>
        <taxon>Spermatophyta</taxon>
        <taxon>Magnoliopsida</taxon>
        <taxon>eudicotyledons</taxon>
        <taxon>Gunneridae</taxon>
        <taxon>Pentapetalae</taxon>
        <taxon>asterids</taxon>
        <taxon>campanulids</taxon>
        <taxon>Asterales</taxon>
        <taxon>Asteraceae</taxon>
        <taxon>Asteroideae</taxon>
        <taxon>Anthemideae</taxon>
        <taxon>Anthemidinae</taxon>
        <taxon>Tanacetum</taxon>
    </lineage>
</organism>
<dbReference type="PANTHER" id="PTHR35046:SF23">
    <property type="entry name" value="NUCLEOTIDYLTRANSFERASE, RIBONUCLEASE H"/>
    <property type="match status" value="1"/>
</dbReference>
<keyword evidence="3" id="KW-1185">Reference proteome</keyword>
<dbReference type="EMBL" id="BQNB010017678">
    <property type="protein sequence ID" value="GJT66012.1"/>
    <property type="molecule type" value="Genomic_DNA"/>
</dbReference>
<comment type="caution">
    <text evidence="2">The sequence shown here is derived from an EMBL/GenBank/DDBJ whole genome shotgun (WGS) entry which is preliminary data.</text>
</comment>
<name>A0ABQ5FTL6_9ASTR</name>
<evidence type="ECO:0000313" key="3">
    <source>
        <dbReference type="Proteomes" id="UP001151760"/>
    </source>
</evidence>
<accession>A0ABQ5FTL6</accession>
<feature type="compositionally biased region" description="Basic and acidic residues" evidence="1">
    <location>
        <begin position="90"/>
        <end position="102"/>
    </location>
</feature>
<dbReference type="Proteomes" id="UP001151760">
    <property type="component" value="Unassembled WGS sequence"/>
</dbReference>
<evidence type="ECO:0000313" key="2">
    <source>
        <dbReference type="EMBL" id="GJT66012.1"/>
    </source>
</evidence>
<feature type="region of interest" description="Disordered" evidence="1">
    <location>
        <begin position="90"/>
        <end position="116"/>
    </location>
</feature>